<sequence>MGVEIHGGSSLIRLRCNAISNNELVHKIKVLVHNHVSPPPIHLSAHHFLH</sequence>
<evidence type="ECO:0000313" key="2">
    <source>
        <dbReference type="Proteomes" id="UP001417504"/>
    </source>
</evidence>
<protein>
    <submittedName>
        <fullName evidence="1">Uncharacterized protein</fullName>
    </submittedName>
</protein>
<dbReference type="AlphaFoldDB" id="A0AAP0HNZ5"/>
<dbReference type="EMBL" id="JBBNAE010000010">
    <property type="protein sequence ID" value="KAK9091276.1"/>
    <property type="molecule type" value="Genomic_DNA"/>
</dbReference>
<name>A0AAP0HNZ5_9MAGN</name>
<keyword evidence="2" id="KW-1185">Reference proteome</keyword>
<evidence type="ECO:0000313" key="1">
    <source>
        <dbReference type="EMBL" id="KAK9091276.1"/>
    </source>
</evidence>
<comment type="caution">
    <text evidence="1">The sequence shown here is derived from an EMBL/GenBank/DDBJ whole genome shotgun (WGS) entry which is preliminary data.</text>
</comment>
<proteinExistence type="predicted"/>
<reference evidence="1 2" key="1">
    <citation type="submission" date="2024-01" db="EMBL/GenBank/DDBJ databases">
        <title>Genome assemblies of Stephania.</title>
        <authorList>
            <person name="Yang L."/>
        </authorList>
    </citation>
    <scope>NUCLEOTIDE SEQUENCE [LARGE SCALE GENOMIC DNA]</scope>
    <source>
        <strain evidence="1">QJT</strain>
        <tissue evidence="1">Leaf</tissue>
    </source>
</reference>
<accession>A0AAP0HNZ5</accession>
<organism evidence="1 2">
    <name type="scientific">Stephania japonica</name>
    <dbReference type="NCBI Taxonomy" id="461633"/>
    <lineage>
        <taxon>Eukaryota</taxon>
        <taxon>Viridiplantae</taxon>
        <taxon>Streptophyta</taxon>
        <taxon>Embryophyta</taxon>
        <taxon>Tracheophyta</taxon>
        <taxon>Spermatophyta</taxon>
        <taxon>Magnoliopsida</taxon>
        <taxon>Ranunculales</taxon>
        <taxon>Menispermaceae</taxon>
        <taxon>Menispermoideae</taxon>
        <taxon>Cissampelideae</taxon>
        <taxon>Stephania</taxon>
    </lineage>
</organism>
<dbReference type="Proteomes" id="UP001417504">
    <property type="component" value="Unassembled WGS sequence"/>
</dbReference>
<gene>
    <name evidence="1" type="ORF">Sjap_024453</name>
</gene>